<comment type="caution">
    <text evidence="1">The sequence shown here is derived from an EMBL/GenBank/DDBJ whole genome shotgun (WGS) entry which is preliminary data.</text>
</comment>
<sequence>MGKTTLAAKIVHDLCSSVSGSCDQDTRFKDIEALLGLQFVLHIVLRESTDHREKIEMIEYQIIDMICGEERAKALHLLQQIINKETCLVIQDGLDEWADPKRKLALPLMVSSHHQCTVLITTRSWRMNDQRIKNLHIDLLLVLEGVDDPFEQSKRILCCFNINDVYRKEFEKYIFKNSLEELLKTPMLVSLVVCSRVEGFQLTGSKCNIYALLLDCLFKKQTAKRMFMILHQYLVSSTQNICNRMSRFGIFCQNLHLKDCFHLKRKAL</sequence>
<proteinExistence type="predicted"/>
<evidence type="ECO:0000313" key="1">
    <source>
        <dbReference type="EMBL" id="KAH3780929.1"/>
    </source>
</evidence>
<dbReference type="SUPFAM" id="SSF52540">
    <property type="entry name" value="P-loop containing nucleoside triphosphate hydrolases"/>
    <property type="match status" value="1"/>
</dbReference>
<keyword evidence="2" id="KW-1185">Reference proteome</keyword>
<accession>A0A9D4EKC6</accession>
<name>A0A9D4EKC6_DREPO</name>
<dbReference type="Gene3D" id="3.40.50.300">
    <property type="entry name" value="P-loop containing nucleotide triphosphate hydrolases"/>
    <property type="match status" value="1"/>
</dbReference>
<dbReference type="InterPro" id="IPR027417">
    <property type="entry name" value="P-loop_NTPase"/>
</dbReference>
<reference evidence="1" key="1">
    <citation type="journal article" date="2019" name="bioRxiv">
        <title>The Genome of the Zebra Mussel, Dreissena polymorpha: A Resource for Invasive Species Research.</title>
        <authorList>
            <person name="McCartney M.A."/>
            <person name="Auch B."/>
            <person name="Kono T."/>
            <person name="Mallez S."/>
            <person name="Zhang Y."/>
            <person name="Obille A."/>
            <person name="Becker A."/>
            <person name="Abrahante J.E."/>
            <person name="Garbe J."/>
            <person name="Badalamenti J.P."/>
            <person name="Herman A."/>
            <person name="Mangelson H."/>
            <person name="Liachko I."/>
            <person name="Sullivan S."/>
            <person name="Sone E.D."/>
            <person name="Koren S."/>
            <person name="Silverstein K.A.T."/>
            <person name="Beckman K.B."/>
            <person name="Gohl D.M."/>
        </authorList>
    </citation>
    <scope>NUCLEOTIDE SEQUENCE</scope>
    <source>
        <strain evidence="1">Duluth1</strain>
        <tissue evidence="1">Whole animal</tissue>
    </source>
</reference>
<reference evidence="1" key="2">
    <citation type="submission" date="2020-11" db="EMBL/GenBank/DDBJ databases">
        <authorList>
            <person name="McCartney M.A."/>
            <person name="Auch B."/>
            <person name="Kono T."/>
            <person name="Mallez S."/>
            <person name="Becker A."/>
            <person name="Gohl D.M."/>
            <person name="Silverstein K.A.T."/>
            <person name="Koren S."/>
            <person name="Bechman K.B."/>
            <person name="Herman A."/>
            <person name="Abrahante J.E."/>
            <person name="Garbe J."/>
        </authorList>
    </citation>
    <scope>NUCLEOTIDE SEQUENCE</scope>
    <source>
        <strain evidence="1">Duluth1</strain>
        <tissue evidence="1">Whole animal</tissue>
    </source>
</reference>
<gene>
    <name evidence="1" type="ORF">DPMN_158754</name>
</gene>
<evidence type="ECO:0000313" key="2">
    <source>
        <dbReference type="Proteomes" id="UP000828390"/>
    </source>
</evidence>
<dbReference type="Proteomes" id="UP000828390">
    <property type="component" value="Unassembled WGS sequence"/>
</dbReference>
<organism evidence="1 2">
    <name type="scientific">Dreissena polymorpha</name>
    <name type="common">Zebra mussel</name>
    <name type="synonym">Mytilus polymorpha</name>
    <dbReference type="NCBI Taxonomy" id="45954"/>
    <lineage>
        <taxon>Eukaryota</taxon>
        <taxon>Metazoa</taxon>
        <taxon>Spiralia</taxon>
        <taxon>Lophotrochozoa</taxon>
        <taxon>Mollusca</taxon>
        <taxon>Bivalvia</taxon>
        <taxon>Autobranchia</taxon>
        <taxon>Heteroconchia</taxon>
        <taxon>Euheterodonta</taxon>
        <taxon>Imparidentia</taxon>
        <taxon>Neoheterodontei</taxon>
        <taxon>Myida</taxon>
        <taxon>Dreissenoidea</taxon>
        <taxon>Dreissenidae</taxon>
        <taxon>Dreissena</taxon>
    </lineage>
</organism>
<protein>
    <recommendedName>
        <fullName evidence="3">NACHT domain-containing protein</fullName>
    </recommendedName>
</protein>
<dbReference type="AlphaFoldDB" id="A0A9D4EKC6"/>
<evidence type="ECO:0008006" key="3">
    <source>
        <dbReference type="Google" id="ProtNLM"/>
    </source>
</evidence>
<dbReference type="EMBL" id="JAIWYP010000008">
    <property type="protein sequence ID" value="KAH3780929.1"/>
    <property type="molecule type" value="Genomic_DNA"/>
</dbReference>